<evidence type="ECO:0000313" key="3">
    <source>
        <dbReference type="Proteomes" id="UP000268321"/>
    </source>
</evidence>
<keyword evidence="3" id="KW-1185">Reference proteome</keyword>
<dbReference type="Gene3D" id="1.20.1410.10">
    <property type="entry name" value="I/LWEQ domain"/>
    <property type="match status" value="1"/>
</dbReference>
<accession>A0A4P9Z9U7</accession>
<dbReference type="Pfam" id="PF13324">
    <property type="entry name" value="GCIP_N"/>
    <property type="match status" value="1"/>
</dbReference>
<dbReference type="OrthoDB" id="4088536at2759"/>
<dbReference type="PANTHER" id="PTHR15492:SF1">
    <property type="entry name" value="CYCLIN-D1-BINDING PROTEIN 1"/>
    <property type="match status" value="1"/>
</dbReference>
<evidence type="ECO:0000259" key="1">
    <source>
        <dbReference type="Pfam" id="PF13324"/>
    </source>
</evidence>
<dbReference type="Proteomes" id="UP000268321">
    <property type="component" value="Unassembled WGS sequence"/>
</dbReference>
<gene>
    <name evidence="2" type="ORF">METBISCDRAFT_18412</name>
</gene>
<sequence length="370" mass="42219">MEPKLDELLHTFIDALDYYTLHLCDPSKSLKSLVTPANVAAPLEELVKLAKLIRAHTTKVGILFEPSSLAKSGSAAIKTITELSFSLVLFISVLAQLSPSQISKIFLKEIVDVSSSLVSYTRVLVTELILLLQETLSDKAETKASEDAPKNHERNEAQSQVNARLVSVRKMWMACDEITKLIEAGNLKYLEKQTKMHLSLINDGLEEFSEWAENPKQFDDEDTFGLGDDLFEDEDETVPCAPEESDEEPQDKEYLTRYSKLWLDKFKLVRLLFFSINKSLPRLVEGECIDQIYEAQEQICRDIDQLIVDIMLSRIIDHVVKKHATRIDKGCLKIVKILKSENERSPKKVDWCISWESKFNGLLDKMYKEC</sequence>
<organism evidence="2 3">
    <name type="scientific">Metschnikowia bicuspidata</name>
    <dbReference type="NCBI Taxonomy" id="27322"/>
    <lineage>
        <taxon>Eukaryota</taxon>
        <taxon>Fungi</taxon>
        <taxon>Dikarya</taxon>
        <taxon>Ascomycota</taxon>
        <taxon>Saccharomycotina</taxon>
        <taxon>Pichiomycetes</taxon>
        <taxon>Metschnikowiaceae</taxon>
        <taxon>Metschnikowia</taxon>
    </lineage>
</organism>
<dbReference type="InterPro" id="IPR049317">
    <property type="entry name" value="GCIP-like_N"/>
</dbReference>
<dbReference type="EMBL" id="ML004483">
    <property type="protein sequence ID" value="RKP29535.1"/>
    <property type="molecule type" value="Genomic_DNA"/>
</dbReference>
<evidence type="ECO:0000313" key="2">
    <source>
        <dbReference type="EMBL" id="RKP29535.1"/>
    </source>
</evidence>
<dbReference type="PANTHER" id="PTHR15492">
    <property type="entry name" value="CYCLIN D1-BINDING PROTEIN 1"/>
    <property type="match status" value="1"/>
</dbReference>
<dbReference type="AlphaFoldDB" id="A0A4P9Z9U7"/>
<proteinExistence type="predicted"/>
<protein>
    <recommendedName>
        <fullName evidence="1">Cyclin-D1-binding protein 1-like N-terminal domain-containing protein</fullName>
    </recommendedName>
</protein>
<feature type="domain" description="Cyclin-D1-binding protein 1-like N-terminal" evidence="1">
    <location>
        <begin position="45"/>
        <end position="213"/>
    </location>
</feature>
<reference evidence="3" key="1">
    <citation type="journal article" date="2018" name="Nat. Microbiol.">
        <title>Leveraging single-cell genomics to expand the fungal tree of life.</title>
        <authorList>
            <person name="Ahrendt S.R."/>
            <person name="Quandt C.A."/>
            <person name="Ciobanu D."/>
            <person name="Clum A."/>
            <person name="Salamov A."/>
            <person name="Andreopoulos B."/>
            <person name="Cheng J.F."/>
            <person name="Woyke T."/>
            <person name="Pelin A."/>
            <person name="Henrissat B."/>
            <person name="Reynolds N.K."/>
            <person name="Benny G.L."/>
            <person name="Smith M.E."/>
            <person name="James T.Y."/>
            <person name="Grigoriev I.V."/>
        </authorList>
    </citation>
    <scope>NUCLEOTIDE SEQUENCE [LARGE SCALE GENOMIC DNA]</scope>
    <source>
        <strain evidence="3">Baker2002</strain>
    </source>
</reference>
<name>A0A4P9Z9U7_9ASCO</name>
<dbReference type="GO" id="GO:0005634">
    <property type="term" value="C:nucleus"/>
    <property type="evidence" value="ECO:0007669"/>
    <property type="project" value="TreeGrafter"/>
</dbReference>
<dbReference type="InterPro" id="IPR026907">
    <property type="entry name" value="GCIP-like"/>
</dbReference>